<dbReference type="EMBL" id="FOFU01000003">
    <property type="protein sequence ID" value="SEQ31169.1"/>
    <property type="molecule type" value="Genomic_DNA"/>
</dbReference>
<keyword evidence="1" id="KW-0732">Signal</keyword>
<evidence type="ECO:0000313" key="3">
    <source>
        <dbReference type="Proteomes" id="UP000182360"/>
    </source>
</evidence>
<evidence type="ECO:0000313" key="2">
    <source>
        <dbReference type="EMBL" id="SEQ31169.1"/>
    </source>
</evidence>
<feature type="chain" id="PRO_5010205648" evidence="1">
    <location>
        <begin position="21"/>
        <end position="190"/>
    </location>
</feature>
<reference evidence="2 3" key="1">
    <citation type="submission" date="2016-10" db="EMBL/GenBank/DDBJ databases">
        <authorList>
            <person name="de Groot N.N."/>
        </authorList>
    </citation>
    <scope>NUCLEOTIDE SEQUENCE [LARGE SCALE GENOMIC DNA]</scope>
    <source>
        <strain evidence="2 3">B25</strain>
    </source>
</reference>
<gene>
    <name evidence="2" type="ORF">SAMN04487977_103341</name>
</gene>
<feature type="signal peptide" evidence="1">
    <location>
        <begin position="1"/>
        <end position="20"/>
    </location>
</feature>
<protein>
    <submittedName>
        <fullName evidence="2">Uncharacterized protein</fullName>
    </submittedName>
</protein>
<evidence type="ECO:0000256" key="1">
    <source>
        <dbReference type="SAM" id="SignalP"/>
    </source>
</evidence>
<name>A0A1H9EZW8_9SPIR</name>
<sequence length="190" mass="20495">MKKTSLIFVSMMLFAGSLFAAPKKNAAPVEPISVTFSESTRWGTDATLADGVYGEDGSVTYTAMYRYGGGGYTFNINGKTGINLKDYSSCEIEFEYKTGSWEKPEVMPKFGIKYFGSGATFFNGGQPLDWVDAEEPSGTITRTIDLTGKSGKAIRIGVLANSWQWAGNGNGGDKGDDTVIITVKKITFLP</sequence>
<dbReference type="RefSeq" id="WP_074642668.1">
    <property type="nucleotide sequence ID" value="NZ_FOFU01000003.1"/>
</dbReference>
<accession>A0A1H9EZW8</accession>
<proteinExistence type="predicted"/>
<dbReference type="AlphaFoldDB" id="A0A1H9EZW8"/>
<dbReference type="Proteomes" id="UP000182360">
    <property type="component" value="Unassembled WGS sequence"/>
</dbReference>
<organism evidence="2 3">
    <name type="scientific">Treponema bryantii</name>
    <dbReference type="NCBI Taxonomy" id="163"/>
    <lineage>
        <taxon>Bacteria</taxon>
        <taxon>Pseudomonadati</taxon>
        <taxon>Spirochaetota</taxon>
        <taxon>Spirochaetia</taxon>
        <taxon>Spirochaetales</taxon>
        <taxon>Treponemataceae</taxon>
        <taxon>Treponema</taxon>
    </lineage>
</organism>
<keyword evidence="3" id="KW-1185">Reference proteome</keyword>